<keyword evidence="1" id="KW-1185">Reference proteome</keyword>
<protein>
    <submittedName>
        <fullName evidence="2">Uncharacterized protein LOC108669958</fullName>
    </submittedName>
</protein>
<organism evidence="1 2">
    <name type="scientific">Hyalella azteca</name>
    <name type="common">Amphipod</name>
    <dbReference type="NCBI Taxonomy" id="294128"/>
    <lineage>
        <taxon>Eukaryota</taxon>
        <taxon>Metazoa</taxon>
        <taxon>Ecdysozoa</taxon>
        <taxon>Arthropoda</taxon>
        <taxon>Crustacea</taxon>
        <taxon>Multicrustacea</taxon>
        <taxon>Malacostraca</taxon>
        <taxon>Eumalacostraca</taxon>
        <taxon>Peracarida</taxon>
        <taxon>Amphipoda</taxon>
        <taxon>Senticaudata</taxon>
        <taxon>Talitrida</taxon>
        <taxon>Talitroidea</taxon>
        <taxon>Hyalellidae</taxon>
        <taxon>Hyalella</taxon>
    </lineage>
</organism>
<dbReference type="RefSeq" id="XP_018012892.1">
    <property type="nucleotide sequence ID" value="XM_018157403.1"/>
</dbReference>
<accession>A0A8B7NGZ0</accession>
<sequence length="139" mass="15596">MVARTKKVASMVARTKNSNLKEDPIPDQHLPATLLNDSTIENEAPAMRRAQDGIALHGTKPPFARPCYFSPRDQLCNKVLGETRLPPSALLPGTTCEPLPRSSIKSLKGHLVKLCRCHRAKRFQDRLFDLCHDHPVTFF</sequence>
<name>A0A8B7NGZ0_HYAAZ</name>
<dbReference type="GeneID" id="108669958"/>
<dbReference type="Proteomes" id="UP000694843">
    <property type="component" value="Unplaced"/>
</dbReference>
<dbReference type="AlphaFoldDB" id="A0A8B7NGZ0"/>
<reference evidence="2" key="1">
    <citation type="submission" date="2025-08" db="UniProtKB">
        <authorList>
            <consortium name="RefSeq"/>
        </authorList>
    </citation>
    <scope>IDENTIFICATION</scope>
    <source>
        <tissue evidence="2">Whole organism</tissue>
    </source>
</reference>
<evidence type="ECO:0000313" key="2">
    <source>
        <dbReference type="RefSeq" id="XP_018012892.1"/>
    </source>
</evidence>
<proteinExistence type="predicted"/>
<gene>
    <name evidence="2" type="primary">LOC108669958</name>
</gene>
<dbReference type="KEGG" id="hazt:108669958"/>
<evidence type="ECO:0000313" key="1">
    <source>
        <dbReference type="Proteomes" id="UP000694843"/>
    </source>
</evidence>